<evidence type="ECO:0000256" key="2">
    <source>
        <dbReference type="ARBA" id="ARBA00022729"/>
    </source>
</evidence>
<evidence type="ECO:0000259" key="5">
    <source>
        <dbReference type="PROSITE" id="PS50983"/>
    </source>
</evidence>
<dbReference type="Proteomes" id="UP000243626">
    <property type="component" value="Chromosome"/>
</dbReference>
<protein>
    <submittedName>
        <fullName evidence="6">Helical backbone metal receptor</fullName>
    </submittedName>
</protein>
<keyword evidence="2 4" id="KW-0732">Signal</keyword>
<dbReference type="Pfam" id="PF01497">
    <property type="entry name" value="Peripla_BP_2"/>
    <property type="match status" value="1"/>
</dbReference>
<accession>A0AAF0YKP2</accession>
<evidence type="ECO:0000256" key="4">
    <source>
        <dbReference type="SAM" id="SignalP"/>
    </source>
</evidence>
<gene>
    <name evidence="6" type="ORF">CJ229_005220</name>
</gene>
<dbReference type="InterPro" id="IPR050902">
    <property type="entry name" value="ABC_Transporter_SBP"/>
</dbReference>
<feature type="coiled-coil region" evidence="3">
    <location>
        <begin position="136"/>
        <end position="163"/>
    </location>
</feature>
<dbReference type="PROSITE" id="PS51257">
    <property type="entry name" value="PROKAR_LIPOPROTEIN"/>
    <property type="match status" value="1"/>
</dbReference>
<feature type="chain" id="PRO_5042275079" evidence="4">
    <location>
        <begin position="18"/>
        <end position="279"/>
    </location>
</feature>
<dbReference type="RefSeq" id="WP_070622300.1">
    <property type="nucleotide sequence ID" value="NZ_CP136964.1"/>
</dbReference>
<reference evidence="7" key="1">
    <citation type="submission" date="2017-09" db="EMBL/GenBank/DDBJ databases">
        <title>Bacterial strain isolated from the female urinary microbiota.</title>
        <authorList>
            <person name="Thomas-White K."/>
            <person name="Kumar N."/>
            <person name="Forster S."/>
            <person name="Putonti C."/>
            <person name="Lawley T."/>
            <person name="Wolfe A.J."/>
        </authorList>
    </citation>
    <scope>NUCLEOTIDE SEQUENCE [LARGE SCALE GENOMIC DNA]</scope>
    <source>
        <strain evidence="7">UMB0959</strain>
    </source>
</reference>
<dbReference type="PANTHER" id="PTHR30535:SF34">
    <property type="entry name" value="MOLYBDATE-BINDING PROTEIN MOLA"/>
    <property type="match status" value="1"/>
</dbReference>
<feature type="signal peptide" evidence="4">
    <location>
        <begin position="1"/>
        <end position="17"/>
    </location>
</feature>
<evidence type="ECO:0000256" key="3">
    <source>
        <dbReference type="SAM" id="Coils"/>
    </source>
</evidence>
<dbReference type="Gene3D" id="3.40.50.1980">
    <property type="entry name" value="Nitrogenase molybdenum iron protein domain"/>
    <property type="match status" value="2"/>
</dbReference>
<dbReference type="NCBIfam" id="NF038402">
    <property type="entry name" value="TroA_like"/>
    <property type="match status" value="1"/>
</dbReference>
<evidence type="ECO:0000313" key="7">
    <source>
        <dbReference type="Proteomes" id="UP000243626"/>
    </source>
</evidence>
<keyword evidence="3" id="KW-0175">Coiled coil</keyword>
<dbReference type="PROSITE" id="PS50983">
    <property type="entry name" value="FE_B12_PBP"/>
    <property type="match status" value="1"/>
</dbReference>
<feature type="domain" description="Fe/B12 periplasmic-binding" evidence="5">
    <location>
        <begin position="25"/>
        <end position="279"/>
    </location>
</feature>
<dbReference type="PANTHER" id="PTHR30535">
    <property type="entry name" value="VITAMIN B12-BINDING PROTEIN"/>
    <property type="match status" value="1"/>
</dbReference>
<proteinExistence type="inferred from homology"/>
<dbReference type="EMBL" id="CP136964">
    <property type="protein sequence ID" value="WOS95504.1"/>
    <property type="molecule type" value="Genomic_DNA"/>
</dbReference>
<dbReference type="InterPro" id="IPR054828">
    <property type="entry name" value="Vit_B12_bind_prot"/>
</dbReference>
<dbReference type="SUPFAM" id="SSF53807">
    <property type="entry name" value="Helical backbone' metal receptor"/>
    <property type="match status" value="1"/>
</dbReference>
<organism evidence="6 7">
    <name type="scientific">Nosocomiicoccus massiliensis</name>
    <dbReference type="NCBI Taxonomy" id="1232430"/>
    <lineage>
        <taxon>Bacteria</taxon>
        <taxon>Bacillati</taxon>
        <taxon>Bacillota</taxon>
        <taxon>Bacilli</taxon>
        <taxon>Bacillales</taxon>
        <taxon>Staphylococcaceae</taxon>
        <taxon>Nosocomiicoccus</taxon>
    </lineage>
</organism>
<name>A0AAF0YKP2_9STAP</name>
<dbReference type="InterPro" id="IPR002491">
    <property type="entry name" value="ABC_transptr_periplasmic_BD"/>
</dbReference>
<dbReference type="KEGG" id="nmy:CJ229_005220"/>
<dbReference type="AlphaFoldDB" id="A0AAF0YKP2"/>
<evidence type="ECO:0000256" key="1">
    <source>
        <dbReference type="ARBA" id="ARBA00008814"/>
    </source>
</evidence>
<dbReference type="GO" id="GO:0071281">
    <property type="term" value="P:cellular response to iron ion"/>
    <property type="evidence" value="ECO:0007669"/>
    <property type="project" value="TreeGrafter"/>
</dbReference>
<evidence type="ECO:0000313" key="6">
    <source>
        <dbReference type="EMBL" id="WOS95504.1"/>
    </source>
</evidence>
<keyword evidence="6" id="KW-0675">Receptor</keyword>
<sequence>MKRVLLLIAIFMLSACSQEDDSSLRIVSLIPSNTEIVNELVGTDYFVGISSVDNYPESLNDSDIAKIDTFNINPEEVIQLKPTHIISHESISESAKAEIDQIIEATNAELLVINDAKTLDDVFTSIKQIGEFLNVSDKSDALVEKMKDEREQLIEQYKNTDEKTAFVLITTPPDIYVAANDTFMSSVLNDINIVNVFDDLQDFPMVDVEAVVERSPEYLISATGISKEQVSHVVNDEKAFKDMPFTDEEKLCVPNVDEISRPGPRILSAMKDIAECVHE</sequence>
<comment type="similarity">
    <text evidence="1">Belongs to the bacterial solute-binding protein 8 family.</text>
</comment>
<keyword evidence="7" id="KW-1185">Reference proteome</keyword>